<dbReference type="AlphaFoldDB" id="A0A4R1M5D9"/>
<accession>A0A4R1M5D9</accession>
<evidence type="ECO:0000259" key="5">
    <source>
        <dbReference type="Pfam" id="PF13847"/>
    </source>
</evidence>
<name>A0A4R1M5D9_9SPHI</name>
<dbReference type="SUPFAM" id="SSF53335">
    <property type="entry name" value="S-adenosyl-L-methionine-dependent methyltransferases"/>
    <property type="match status" value="1"/>
</dbReference>
<evidence type="ECO:0000313" key="7">
    <source>
        <dbReference type="Proteomes" id="UP000294616"/>
    </source>
</evidence>
<dbReference type="PANTHER" id="PTHR13610">
    <property type="entry name" value="METHYLTRANSFERASE DOMAIN-CONTAINING PROTEIN"/>
    <property type="match status" value="1"/>
</dbReference>
<dbReference type="Gene3D" id="3.40.50.150">
    <property type="entry name" value="Vaccinia Virus protein VP39"/>
    <property type="match status" value="1"/>
</dbReference>
<feature type="domain" description="Methyltransferase" evidence="5">
    <location>
        <begin position="53"/>
        <end position="153"/>
    </location>
</feature>
<dbReference type="PANTHER" id="PTHR13610:SF11">
    <property type="entry name" value="METHYLTRANSFERASE DOMAIN-CONTAINING PROTEIN"/>
    <property type="match status" value="1"/>
</dbReference>
<keyword evidence="7" id="KW-1185">Reference proteome</keyword>
<proteinExistence type="predicted"/>
<keyword evidence="4" id="KW-0732">Signal</keyword>
<dbReference type="RefSeq" id="WP_132220775.1">
    <property type="nucleotide sequence ID" value="NZ_SMGO01000001.1"/>
</dbReference>
<evidence type="ECO:0000256" key="1">
    <source>
        <dbReference type="ARBA" id="ARBA00022603"/>
    </source>
</evidence>
<evidence type="ECO:0000256" key="3">
    <source>
        <dbReference type="ARBA" id="ARBA00022691"/>
    </source>
</evidence>
<evidence type="ECO:0000313" key="6">
    <source>
        <dbReference type="EMBL" id="TCK84963.1"/>
    </source>
</evidence>
<reference evidence="6 7" key="1">
    <citation type="submission" date="2019-03" db="EMBL/GenBank/DDBJ databases">
        <title>Genomic Encyclopedia of Archaeal and Bacterial Type Strains, Phase II (KMG-II): from individual species to whole genera.</title>
        <authorList>
            <person name="Goeker M."/>
        </authorList>
    </citation>
    <scope>NUCLEOTIDE SEQUENCE [LARGE SCALE GENOMIC DNA]</scope>
    <source>
        <strain evidence="6 7">DSM 22554</strain>
    </source>
</reference>
<sequence>MKSVKKLIGVVLLLVSVATLANAQDRPALDVPYVPTRQAVVDAMLKLADVKPGDVLYDLGCGDGRIVVTAAKDYGATGKGFDIDPQRIAEANANAKSAGVSDKVEFFNANLFDTDLSGASVITLYLLPDVNMKLRPKILALKPGTRIVSHAFTMGDWKPEKTQTVDGSTIYFWTVPEGGVIN</sequence>
<organism evidence="6 7">
    <name type="scientific">Albibacterium bauzanense</name>
    <dbReference type="NCBI Taxonomy" id="653929"/>
    <lineage>
        <taxon>Bacteria</taxon>
        <taxon>Pseudomonadati</taxon>
        <taxon>Bacteroidota</taxon>
        <taxon>Sphingobacteriia</taxon>
        <taxon>Sphingobacteriales</taxon>
        <taxon>Sphingobacteriaceae</taxon>
        <taxon>Albibacterium</taxon>
    </lineage>
</organism>
<dbReference type="EMBL" id="SMGO01000001">
    <property type="protein sequence ID" value="TCK84963.1"/>
    <property type="molecule type" value="Genomic_DNA"/>
</dbReference>
<feature type="chain" id="PRO_5020889576" evidence="4">
    <location>
        <begin position="24"/>
        <end position="182"/>
    </location>
</feature>
<evidence type="ECO:0000256" key="4">
    <source>
        <dbReference type="SAM" id="SignalP"/>
    </source>
</evidence>
<dbReference type="OrthoDB" id="9770553at2"/>
<dbReference type="Pfam" id="PF13847">
    <property type="entry name" value="Methyltransf_31"/>
    <property type="match status" value="1"/>
</dbReference>
<dbReference type="GO" id="GO:0016279">
    <property type="term" value="F:protein-lysine N-methyltransferase activity"/>
    <property type="evidence" value="ECO:0007669"/>
    <property type="project" value="InterPro"/>
</dbReference>
<evidence type="ECO:0000256" key="2">
    <source>
        <dbReference type="ARBA" id="ARBA00022679"/>
    </source>
</evidence>
<dbReference type="InterPro" id="IPR029063">
    <property type="entry name" value="SAM-dependent_MTases_sf"/>
</dbReference>
<dbReference type="GO" id="GO:0032259">
    <property type="term" value="P:methylation"/>
    <property type="evidence" value="ECO:0007669"/>
    <property type="project" value="UniProtKB-KW"/>
</dbReference>
<dbReference type="CDD" id="cd02440">
    <property type="entry name" value="AdoMet_MTases"/>
    <property type="match status" value="1"/>
</dbReference>
<dbReference type="InterPro" id="IPR026170">
    <property type="entry name" value="FAM173A/B"/>
</dbReference>
<gene>
    <name evidence="6" type="ORF">C8N28_0259</name>
</gene>
<keyword evidence="3" id="KW-0949">S-adenosyl-L-methionine</keyword>
<keyword evidence="2 6" id="KW-0808">Transferase</keyword>
<comment type="caution">
    <text evidence="6">The sequence shown here is derived from an EMBL/GenBank/DDBJ whole genome shotgun (WGS) entry which is preliminary data.</text>
</comment>
<feature type="signal peptide" evidence="4">
    <location>
        <begin position="1"/>
        <end position="23"/>
    </location>
</feature>
<keyword evidence="1 6" id="KW-0489">Methyltransferase</keyword>
<dbReference type="Proteomes" id="UP000294616">
    <property type="component" value="Unassembled WGS sequence"/>
</dbReference>
<protein>
    <submittedName>
        <fullName evidence="6">Methyltransferase family protein</fullName>
    </submittedName>
</protein>
<dbReference type="InterPro" id="IPR025714">
    <property type="entry name" value="Methyltranfer_dom"/>
</dbReference>